<accession>U5BYD3</accession>
<sequence>MGVETERKSDYWETNSWYQKDEVKNSQYLIDY</sequence>
<reference evidence="1 2" key="1">
    <citation type="journal article" date="2013" name="Genome Announc.">
        <title>Draft Genome Sequence of the Psychrophilic and Alkaliphilic Rhodonellum psychrophilum Strain GCM71T.</title>
        <authorList>
            <person name="Hauptmann A.L."/>
            <person name="Glaring M.A."/>
            <person name="Hallin P.F."/>
            <person name="Prieme A."/>
            <person name="Stougaard P."/>
        </authorList>
    </citation>
    <scope>NUCLEOTIDE SEQUENCE [LARGE SCALE GENOMIC DNA]</scope>
    <source>
        <strain evidence="1 2">GCM71</strain>
    </source>
</reference>
<name>U5BYD3_9BACT</name>
<evidence type="ECO:0000313" key="1">
    <source>
        <dbReference type="EMBL" id="ERM81661.1"/>
    </source>
</evidence>
<keyword evidence="2" id="KW-1185">Reference proteome</keyword>
<dbReference type="EMBL" id="AWXR01000044">
    <property type="protein sequence ID" value="ERM81661.1"/>
    <property type="molecule type" value="Genomic_DNA"/>
</dbReference>
<organism evidence="1 2">
    <name type="scientific">Rhodonellum psychrophilum GCM71 = DSM 17998</name>
    <dbReference type="NCBI Taxonomy" id="1123057"/>
    <lineage>
        <taxon>Bacteria</taxon>
        <taxon>Pseudomonadati</taxon>
        <taxon>Bacteroidota</taxon>
        <taxon>Cytophagia</taxon>
        <taxon>Cytophagales</taxon>
        <taxon>Cytophagaceae</taxon>
        <taxon>Rhodonellum</taxon>
    </lineage>
</organism>
<evidence type="ECO:0000313" key="2">
    <source>
        <dbReference type="Proteomes" id="UP000016843"/>
    </source>
</evidence>
<comment type="caution">
    <text evidence="1">The sequence shown here is derived from an EMBL/GenBank/DDBJ whole genome shotgun (WGS) entry which is preliminary data.</text>
</comment>
<protein>
    <submittedName>
        <fullName evidence="1">Uncharacterized protein</fullName>
    </submittedName>
</protein>
<dbReference type="Proteomes" id="UP000016843">
    <property type="component" value="Unassembled WGS sequence"/>
</dbReference>
<dbReference type="AlphaFoldDB" id="U5BYD3"/>
<proteinExistence type="predicted"/>
<gene>
    <name evidence="1" type="ORF">P872_19770</name>
</gene>